<protein>
    <submittedName>
        <fullName evidence="1">Uncharacterized protein</fullName>
    </submittedName>
</protein>
<dbReference type="EMBL" id="CP034457">
    <property type="protein sequence ID" value="QBM87089.1"/>
    <property type="molecule type" value="Genomic_DNA"/>
</dbReference>
<gene>
    <name evidence="1" type="ORF">METSCH_B02880</name>
</gene>
<proteinExistence type="predicted"/>
<evidence type="ECO:0000313" key="2">
    <source>
        <dbReference type="Proteomes" id="UP000292447"/>
    </source>
</evidence>
<accession>A0A4P6XK55</accession>
<dbReference type="AlphaFoldDB" id="A0A4P6XK55"/>
<reference evidence="2" key="1">
    <citation type="submission" date="2019-03" db="EMBL/GenBank/DDBJ databases">
        <title>Snf2 controls pulcherriminic acid biosynthesis and connects pigmentation and antifungal activity of the yeast Metschnikowia pulcherrima.</title>
        <authorList>
            <person name="Gore-Lloyd D."/>
            <person name="Sumann I."/>
            <person name="Brachmann A.O."/>
            <person name="Schneeberger K."/>
            <person name="Ortiz-Merino R.A."/>
            <person name="Moreno-Beltran M."/>
            <person name="Schlaefli M."/>
            <person name="Kirner P."/>
            <person name="Santos Kron A."/>
            <person name="Wolfe K.H."/>
            <person name="Piel J."/>
            <person name="Ahrens C.H."/>
            <person name="Henk D."/>
            <person name="Freimoser F.M."/>
        </authorList>
    </citation>
    <scope>NUCLEOTIDE SEQUENCE [LARGE SCALE GENOMIC DNA]</scope>
    <source>
        <strain evidence="2">APC 1.2</strain>
    </source>
</reference>
<dbReference type="Proteomes" id="UP000292447">
    <property type="component" value="Chromosome II"/>
</dbReference>
<sequence>MSARGGKAFSLVAVGAIGWYTGVKFWRPLIIEQLEKDNNLDKNVVPIEYKDDAPQSWDDVKSLWKTTLHPELHPLDVRGAEHLADVAASELAQNSVKDKK</sequence>
<evidence type="ECO:0000313" key="1">
    <source>
        <dbReference type="EMBL" id="QBM87089.1"/>
    </source>
</evidence>
<organism evidence="1 2">
    <name type="scientific">Metschnikowia aff. pulcherrima</name>
    <dbReference type="NCBI Taxonomy" id="2163413"/>
    <lineage>
        <taxon>Eukaryota</taxon>
        <taxon>Fungi</taxon>
        <taxon>Dikarya</taxon>
        <taxon>Ascomycota</taxon>
        <taxon>Saccharomycotina</taxon>
        <taxon>Pichiomycetes</taxon>
        <taxon>Metschnikowiaceae</taxon>
        <taxon>Metschnikowia</taxon>
    </lineage>
</organism>
<name>A0A4P6XK55_9ASCO</name>
<keyword evidence="2" id="KW-1185">Reference proteome</keyword>